<evidence type="ECO:0000256" key="4">
    <source>
        <dbReference type="ARBA" id="ARBA00022989"/>
    </source>
</evidence>
<keyword evidence="2" id="KW-1003">Cell membrane</keyword>
<evidence type="ECO:0000256" key="3">
    <source>
        <dbReference type="ARBA" id="ARBA00022692"/>
    </source>
</evidence>
<feature type="transmembrane region" description="Helical" evidence="7">
    <location>
        <begin position="382"/>
        <end position="399"/>
    </location>
</feature>
<feature type="domain" description="Integral membrane bound transporter" evidence="8">
    <location>
        <begin position="296"/>
        <end position="423"/>
    </location>
</feature>
<evidence type="ECO:0000256" key="7">
    <source>
        <dbReference type="SAM" id="Phobius"/>
    </source>
</evidence>
<dbReference type="InterPro" id="IPR049453">
    <property type="entry name" value="Memb_transporter_dom"/>
</dbReference>
<comment type="similarity">
    <text evidence="6">Belongs to the YccS/YhfK family.</text>
</comment>
<feature type="transmembrane region" description="Helical" evidence="7">
    <location>
        <begin position="23"/>
        <end position="41"/>
    </location>
</feature>
<dbReference type="RefSeq" id="WP_338537999.1">
    <property type="nucleotide sequence ID" value="NZ_CP104874.1"/>
</dbReference>
<gene>
    <name evidence="9" type="ORF">N5P18_13985</name>
</gene>
<dbReference type="PANTHER" id="PTHR30509:SF9">
    <property type="entry name" value="MULTIDRUG RESISTANCE PROTEIN MDTO"/>
    <property type="match status" value="1"/>
</dbReference>
<feature type="transmembrane region" description="Helical" evidence="7">
    <location>
        <begin position="284"/>
        <end position="303"/>
    </location>
</feature>
<feature type="transmembrane region" description="Helical" evidence="7">
    <location>
        <begin position="411"/>
        <end position="430"/>
    </location>
</feature>
<name>A0ABZ2FEV0_9MICO</name>
<evidence type="ECO:0000256" key="5">
    <source>
        <dbReference type="ARBA" id="ARBA00023136"/>
    </source>
</evidence>
<evidence type="ECO:0000313" key="10">
    <source>
        <dbReference type="Proteomes" id="UP001381003"/>
    </source>
</evidence>
<protein>
    <submittedName>
        <fullName evidence="9">FUSC family protein</fullName>
    </submittedName>
</protein>
<organism evidence="9 10">
    <name type="scientific">Janibacter terrae</name>
    <dbReference type="NCBI Taxonomy" id="103817"/>
    <lineage>
        <taxon>Bacteria</taxon>
        <taxon>Bacillati</taxon>
        <taxon>Actinomycetota</taxon>
        <taxon>Actinomycetes</taxon>
        <taxon>Micrococcales</taxon>
        <taxon>Intrasporangiaceae</taxon>
        <taxon>Janibacter</taxon>
    </lineage>
</organism>
<keyword evidence="4 7" id="KW-1133">Transmembrane helix</keyword>
<keyword evidence="5 7" id="KW-0472">Membrane</keyword>
<dbReference type="EMBL" id="CP104874">
    <property type="protein sequence ID" value="WWF04771.1"/>
    <property type="molecule type" value="Genomic_DNA"/>
</dbReference>
<evidence type="ECO:0000259" key="8">
    <source>
        <dbReference type="Pfam" id="PF13515"/>
    </source>
</evidence>
<reference evidence="9 10" key="1">
    <citation type="submission" date="2022-09" db="EMBL/GenBank/DDBJ databases">
        <title>Complete genome sequence of Janibacter terrae strain COS04-44, PCL-degrading bacteria isolated from oil spilled coast.</title>
        <authorList>
            <person name="Park H."/>
            <person name="Kim J.Y."/>
            <person name="An S.H."/>
            <person name="Lee C.M."/>
            <person name="Weon H.-Y."/>
        </authorList>
    </citation>
    <scope>NUCLEOTIDE SEQUENCE [LARGE SCALE GENOMIC DNA]</scope>
    <source>
        <strain evidence="9 10">COS04-44</strain>
    </source>
</reference>
<proteinExistence type="inferred from homology"/>
<accession>A0ABZ2FEV0</accession>
<dbReference type="Proteomes" id="UP001381003">
    <property type="component" value="Chromosome"/>
</dbReference>
<dbReference type="PANTHER" id="PTHR30509">
    <property type="entry name" value="P-HYDROXYBENZOIC ACID EFFLUX PUMP SUBUNIT-RELATED"/>
    <property type="match status" value="1"/>
</dbReference>
<evidence type="ECO:0000256" key="1">
    <source>
        <dbReference type="ARBA" id="ARBA00004651"/>
    </source>
</evidence>
<comment type="subcellular location">
    <subcellularLocation>
        <location evidence="1">Cell membrane</location>
        <topology evidence="1">Multi-pass membrane protein</topology>
    </subcellularLocation>
</comment>
<sequence>MSAVGELLRPLVRWNPGPVRRWIALRAATAAAVPMVLISLLDNHHDAFMAGLGVFAVLYGAGGPVRRRFRTIPLAGLGLLLAIGIGILTAGHALLGILAMAVVATVAALLTYTLGIGPPAAFFFALDLGIAHLAATGGADPGKVLGLAAIGVLSAIVVGTSDAWFRVTGIEEAAVSAAEGAVDAYVRETDPAAVPAARRTAAGALSRAWTAVTDGGTEEAFAGRLQRVNNRYASTVAKAVGGTDTEVTAEMALHQAASVRQVSLGRPRASWSLRQALRWPSEDLLVAARVAAATLLAGGFALLLDNAHAYWAAGFAVLVVQTGGTRVSQHHRALQRTVGTATGLVLFAAVLSLDLSHWWLVAVVIVFQGIVELLVTRNYAMAVTFITPLALVISSRLTAMDTETIVLDRALDTLIGVGSAVLVLFVSGRLGRPELLLRAHGRRVVLALDDVLADLAERRTRTDAGMATHLDHCRQLYVELIGSDVVATRAVADAPRAVAPYREMEQLLAAIGYQVLGAAWNPRVRGQRELMAQAREALTGLTDHPVTRHRPAEAIAADLRRVHAILAGA</sequence>
<keyword evidence="3 7" id="KW-0812">Transmembrane</keyword>
<keyword evidence="10" id="KW-1185">Reference proteome</keyword>
<evidence type="ECO:0000256" key="2">
    <source>
        <dbReference type="ARBA" id="ARBA00022475"/>
    </source>
</evidence>
<feature type="transmembrane region" description="Helical" evidence="7">
    <location>
        <begin position="72"/>
        <end position="88"/>
    </location>
</feature>
<dbReference type="Pfam" id="PF13515">
    <property type="entry name" value="FUSC_2"/>
    <property type="match status" value="1"/>
</dbReference>
<evidence type="ECO:0000256" key="6">
    <source>
        <dbReference type="ARBA" id="ARBA00043993"/>
    </source>
</evidence>
<feature type="transmembrane region" description="Helical" evidence="7">
    <location>
        <begin position="47"/>
        <end position="65"/>
    </location>
</feature>
<feature type="transmembrane region" description="Helical" evidence="7">
    <location>
        <begin position="309"/>
        <end position="327"/>
    </location>
</feature>
<evidence type="ECO:0000313" key="9">
    <source>
        <dbReference type="EMBL" id="WWF04771.1"/>
    </source>
</evidence>